<dbReference type="GO" id="GO:0009699">
    <property type="term" value="P:phenylpropanoid biosynthetic process"/>
    <property type="evidence" value="ECO:0007669"/>
    <property type="project" value="UniProtKB-ARBA"/>
</dbReference>
<keyword evidence="3 4" id="KW-0964">Secreted</keyword>
<comment type="subunit">
    <text evidence="2 4">Homodimer.</text>
</comment>
<gene>
    <name evidence="5" type="ORF">HYC85_008035</name>
</gene>
<dbReference type="GO" id="GO:0048046">
    <property type="term" value="C:apoplast"/>
    <property type="evidence" value="ECO:0007669"/>
    <property type="project" value="UniProtKB-SubCell"/>
</dbReference>
<comment type="function">
    <text evidence="4">Dirigent proteins impart stereoselectivity on the phenoxy radical-coupling reaction, yielding optically active lignans from two molecules of coniferyl alcohol in the biosynthesis of lignans, flavonolignans, and alkaloids and thus plays a central role in plant secondary metabolism.</text>
</comment>
<keyword evidence="4" id="KW-0052">Apoplast</keyword>
<evidence type="ECO:0000256" key="1">
    <source>
        <dbReference type="ARBA" id="ARBA00010746"/>
    </source>
</evidence>
<comment type="similarity">
    <text evidence="1 4">Belongs to the plant dirigent protein family.</text>
</comment>
<name>A0A7J7HRC0_CAMSI</name>
<reference evidence="5 6" key="2">
    <citation type="submission" date="2020-07" db="EMBL/GenBank/DDBJ databases">
        <title>Genome assembly of wild tea tree DASZ reveals pedigree and selection history of tea varieties.</title>
        <authorList>
            <person name="Zhang W."/>
        </authorList>
    </citation>
    <scope>NUCLEOTIDE SEQUENCE [LARGE SCALE GENOMIC DNA]</scope>
    <source>
        <strain evidence="6">cv. G240</strain>
        <tissue evidence="5">Leaf</tissue>
    </source>
</reference>
<dbReference type="Gene3D" id="2.40.480.10">
    <property type="entry name" value="Allene oxide cyclase-like"/>
    <property type="match status" value="1"/>
</dbReference>
<evidence type="ECO:0000313" key="6">
    <source>
        <dbReference type="Proteomes" id="UP000593564"/>
    </source>
</evidence>
<evidence type="ECO:0000256" key="4">
    <source>
        <dbReference type="RuleBase" id="RU363099"/>
    </source>
</evidence>
<dbReference type="Pfam" id="PF03018">
    <property type="entry name" value="Dirigent"/>
    <property type="match status" value="1"/>
</dbReference>
<evidence type="ECO:0000313" key="5">
    <source>
        <dbReference type="EMBL" id="KAF5955179.1"/>
    </source>
</evidence>
<dbReference type="InterPro" id="IPR044859">
    <property type="entry name" value="Allene_oxi_cyc_Dirigent"/>
</dbReference>
<dbReference type="Proteomes" id="UP000593564">
    <property type="component" value="Unassembled WGS sequence"/>
</dbReference>
<evidence type="ECO:0000256" key="2">
    <source>
        <dbReference type="ARBA" id="ARBA00011738"/>
    </source>
</evidence>
<dbReference type="InterPro" id="IPR004265">
    <property type="entry name" value="Dirigent"/>
</dbReference>
<evidence type="ECO:0000256" key="3">
    <source>
        <dbReference type="ARBA" id="ARBA00022525"/>
    </source>
</evidence>
<proteinExistence type="inferred from homology"/>
<comment type="caution">
    <text evidence="5">The sequence shown here is derived from an EMBL/GenBank/DDBJ whole genome shotgun (WGS) entry which is preliminary data.</text>
</comment>
<dbReference type="AlphaFoldDB" id="A0A7J7HRC0"/>
<sequence>MLPRIIFCIAVSLAILTVILLALFSPVTHRNPTKNHPNNRPSLALSLYIQQSQVTNPNPNLQPVAPSSDGAFVFHRTLTEGPENTSKVVGTARGFIIPIQNFARSAFNIIYLTFDSHEYSGSVSVEAKNFGGKKDRRELTVVGGTGSFAFARGLAVFSQTGQDYATYHVKLHLKFSNRSQTIPG</sequence>
<accession>A0A7J7HRC0</accession>
<protein>
    <recommendedName>
        <fullName evidence="4">Dirigent protein</fullName>
    </recommendedName>
</protein>
<dbReference type="EMBL" id="JACBKZ010000003">
    <property type="protein sequence ID" value="KAF5955179.1"/>
    <property type="molecule type" value="Genomic_DNA"/>
</dbReference>
<reference evidence="6" key="1">
    <citation type="journal article" date="2020" name="Nat. Commun.">
        <title>Genome assembly of wild tea tree DASZ reveals pedigree and selection history of tea varieties.</title>
        <authorList>
            <person name="Zhang W."/>
            <person name="Zhang Y."/>
            <person name="Qiu H."/>
            <person name="Guo Y."/>
            <person name="Wan H."/>
            <person name="Zhang X."/>
            <person name="Scossa F."/>
            <person name="Alseekh S."/>
            <person name="Zhang Q."/>
            <person name="Wang P."/>
            <person name="Xu L."/>
            <person name="Schmidt M.H."/>
            <person name="Jia X."/>
            <person name="Li D."/>
            <person name="Zhu A."/>
            <person name="Guo F."/>
            <person name="Chen W."/>
            <person name="Ni D."/>
            <person name="Usadel B."/>
            <person name="Fernie A.R."/>
            <person name="Wen W."/>
        </authorList>
    </citation>
    <scope>NUCLEOTIDE SEQUENCE [LARGE SCALE GENOMIC DNA]</scope>
    <source>
        <strain evidence="6">cv. G240</strain>
    </source>
</reference>
<dbReference type="PANTHER" id="PTHR21495">
    <property type="entry name" value="NUCLEOPORIN-RELATED"/>
    <property type="match status" value="1"/>
</dbReference>
<organism evidence="5 6">
    <name type="scientific">Camellia sinensis</name>
    <name type="common">Tea plant</name>
    <name type="synonym">Thea sinensis</name>
    <dbReference type="NCBI Taxonomy" id="4442"/>
    <lineage>
        <taxon>Eukaryota</taxon>
        <taxon>Viridiplantae</taxon>
        <taxon>Streptophyta</taxon>
        <taxon>Embryophyta</taxon>
        <taxon>Tracheophyta</taxon>
        <taxon>Spermatophyta</taxon>
        <taxon>Magnoliopsida</taxon>
        <taxon>eudicotyledons</taxon>
        <taxon>Gunneridae</taxon>
        <taxon>Pentapetalae</taxon>
        <taxon>asterids</taxon>
        <taxon>Ericales</taxon>
        <taxon>Theaceae</taxon>
        <taxon>Camellia</taxon>
    </lineage>
</organism>
<comment type="subcellular location">
    <subcellularLocation>
        <location evidence="4">Secreted</location>
        <location evidence="4">Extracellular space</location>
        <location evidence="4">Apoplast</location>
    </subcellularLocation>
</comment>
<keyword evidence="6" id="KW-1185">Reference proteome</keyword>